<feature type="domain" description="Polysaccharide pyruvyl transferase" evidence="2">
    <location>
        <begin position="87"/>
        <end position="270"/>
    </location>
</feature>
<dbReference type="Pfam" id="PF04230">
    <property type="entry name" value="PS_pyruv_trans"/>
    <property type="match status" value="1"/>
</dbReference>
<feature type="compositionally biased region" description="Low complexity" evidence="1">
    <location>
        <begin position="44"/>
        <end position="53"/>
    </location>
</feature>
<evidence type="ECO:0000313" key="4">
    <source>
        <dbReference type="Proteomes" id="UP000436989"/>
    </source>
</evidence>
<feature type="region of interest" description="Disordered" evidence="1">
    <location>
        <begin position="10"/>
        <end position="54"/>
    </location>
</feature>
<dbReference type="EMBL" id="WOGU01000001">
    <property type="protein sequence ID" value="MUN61718.1"/>
    <property type="molecule type" value="Genomic_DNA"/>
</dbReference>
<accession>A0A6N8GFI9</accession>
<reference evidence="3 4" key="1">
    <citation type="submission" date="2019-12" db="EMBL/GenBank/DDBJ databases">
        <authorList>
            <person name="Shi Y."/>
        </authorList>
    </citation>
    <scope>NUCLEOTIDE SEQUENCE [LARGE SCALE GENOMIC DNA]</scope>
    <source>
        <strain evidence="3 4">JCM 17929</strain>
    </source>
</reference>
<dbReference type="InterPro" id="IPR007345">
    <property type="entry name" value="Polysacch_pyruvyl_Trfase"/>
</dbReference>
<comment type="caution">
    <text evidence="3">The sequence shown here is derived from an EMBL/GenBank/DDBJ whole genome shotgun (WGS) entry which is preliminary data.</text>
</comment>
<sequence length="477" mass="51099">MGLLPRVRCGRNAAARRGARPVLHPTPPLSRGALSAPEHRRPVPGRGVVPGRRPGTRYAGSMLDTASSAPSPAADILYLVGTSGHPNFGDEFIAASWLRFLARTRPDAEVWLDCPHPGLASHLFDGLHPRLRTTDTLWRLVFETTEMEPAAADAHVDRVVTSLGSPRYDLGLLGARRASSVHLIGGGYLNAIWPHHARLLRAARRLGELSGARLAATGLGLTPAADTTAGTEALREALATFDHVTVRDAPSAQLSRARRAPDDAFLGLPDVAGFPAGRSGAPAAEGDVWVCLQSDMADPGVLDDAVAAVRSALTDPELAGRTVRYLEAIPGADRAAFDRLADLIPEQHFVPFTRVWQEGFPARSGQTWLTSRFHFHLLAAACGAEGTALEVSADYYRVKHQSLLDAGTGWSVTPAGSRTVQPPARSSSFPETAARLHRTKLREAEELYPAREALEDPSAVAAGRVPPGRSVARFLRR</sequence>
<dbReference type="GO" id="GO:0016740">
    <property type="term" value="F:transferase activity"/>
    <property type="evidence" value="ECO:0007669"/>
    <property type="project" value="UniProtKB-KW"/>
</dbReference>
<gene>
    <name evidence="3" type="ORF">GMA12_00875</name>
</gene>
<keyword evidence="3" id="KW-0808">Transferase</keyword>
<keyword evidence="4" id="KW-1185">Reference proteome</keyword>
<feature type="region of interest" description="Disordered" evidence="1">
    <location>
        <begin position="414"/>
        <end position="433"/>
    </location>
</feature>
<evidence type="ECO:0000313" key="3">
    <source>
        <dbReference type="EMBL" id="MUN61718.1"/>
    </source>
</evidence>
<evidence type="ECO:0000256" key="1">
    <source>
        <dbReference type="SAM" id="MobiDB-lite"/>
    </source>
</evidence>
<dbReference type="Proteomes" id="UP000436989">
    <property type="component" value="Unassembled WGS sequence"/>
</dbReference>
<proteinExistence type="predicted"/>
<feature type="compositionally biased region" description="Polar residues" evidence="1">
    <location>
        <begin position="414"/>
        <end position="430"/>
    </location>
</feature>
<dbReference type="AlphaFoldDB" id="A0A6N8GFI9"/>
<protein>
    <submittedName>
        <fullName evidence="3">Polysaccharide pyruvyl transferase family protein</fullName>
    </submittedName>
</protein>
<name>A0A6N8GFI9_9MICC</name>
<evidence type="ECO:0000259" key="2">
    <source>
        <dbReference type="Pfam" id="PF04230"/>
    </source>
</evidence>
<organism evidence="3 4">
    <name type="scientific">Kocuria sediminis</name>
    <dbReference type="NCBI Taxonomy" id="1038857"/>
    <lineage>
        <taxon>Bacteria</taxon>
        <taxon>Bacillati</taxon>
        <taxon>Actinomycetota</taxon>
        <taxon>Actinomycetes</taxon>
        <taxon>Micrococcales</taxon>
        <taxon>Micrococcaceae</taxon>
        <taxon>Kocuria</taxon>
    </lineage>
</organism>